<gene>
    <name evidence="1" type="ORF">EXN66_Car008599</name>
</gene>
<name>A0A6G1PRW3_CHAAH</name>
<protein>
    <submittedName>
        <fullName evidence="1">A-kinase anchor protein SPHKAP SPHK1-interactor and AKAP domain-containing protein</fullName>
    </submittedName>
</protein>
<dbReference type="EMBL" id="CM015719">
    <property type="protein sequence ID" value="KAF3692923.1"/>
    <property type="molecule type" value="Genomic_DNA"/>
</dbReference>
<evidence type="ECO:0000313" key="1">
    <source>
        <dbReference type="EMBL" id="KAF3692923.1"/>
    </source>
</evidence>
<proteinExistence type="predicted"/>
<reference evidence="1 2" key="1">
    <citation type="submission" date="2019-02" db="EMBL/GenBank/DDBJ databases">
        <title>Opniocepnalus argus genome.</title>
        <authorList>
            <person name="Zhou C."/>
            <person name="Xiao S."/>
        </authorList>
    </citation>
    <scope>NUCLEOTIDE SEQUENCE [LARGE SCALE GENOMIC DNA]</scope>
    <source>
        <strain evidence="1">OARG1902GOOAL</strain>
        <tissue evidence="1">Muscle</tissue>
    </source>
</reference>
<organism evidence="1 2">
    <name type="scientific">Channa argus</name>
    <name type="common">Northern snakehead</name>
    <name type="synonym">Ophicephalus argus</name>
    <dbReference type="NCBI Taxonomy" id="215402"/>
    <lineage>
        <taxon>Eukaryota</taxon>
        <taxon>Metazoa</taxon>
        <taxon>Chordata</taxon>
        <taxon>Craniata</taxon>
        <taxon>Vertebrata</taxon>
        <taxon>Euteleostomi</taxon>
        <taxon>Actinopterygii</taxon>
        <taxon>Neopterygii</taxon>
        <taxon>Teleostei</taxon>
        <taxon>Neoteleostei</taxon>
        <taxon>Acanthomorphata</taxon>
        <taxon>Anabantaria</taxon>
        <taxon>Anabantiformes</taxon>
        <taxon>Channoidei</taxon>
        <taxon>Channidae</taxon>
        <taxon>Channa</taxon>
    </lineage>
</organism>
<evidence type="ECO:0000313" key="2">
    <source>
        <dbReference type="Proteomes" id="UP000503349"/>
    </source>
</evidence>
<keyword evidence="1" id="KW-0808">Transferase</keyword>
<reference evidence="2" key="2">
    <citation type="submission" date="2019-02" db="EMBL/GenBank/DDBJ databases">
        <title>Opniocepnalus argus Var Kimnra genome.</title>
        <authorList>
            <person name="Zhou C."/>
            <person name="Xiao S."/>
        </authorList>
    </citation>
    <scope>NUCLEOTIDE SEQUENCE [LARGE SCALE GENOMIC DNA]</scope>
</reference>
<dbReference type="AlphaFoldDB" id="A0A6G1PRW3"/>
<dbReference type="GO" id="GO:0016301">
    <property type="term" value="F:kinase activity"/>
    <property type="evidence" value="ECO:0007669"/>
    <property type="project" value="UniProtKB-KW"/>
</dbReference>
<keyword evidence="1" id="KW-0418">Kinase</keyword>
<sequence length="261" mass="28183">MCGNRGNDGKRRGKRIEGRGGQTSHVFSLRLIYAGLLRPRSELGGQTRRAGSALLLLLLLLLIAVSNDQSFSSHGAAGWDSFSVRVGDAHWDRRVSRNFQSSAMFEASESVEVEGGSTDSTVASSISACKKVLCSNSVLDSSEYWLGNDKALCRLGLLDDDTEGSYTMVTGIAVIQQRAPFSHAHVAPLKCEQPHAELNVPENPRHQLYYLGQGVDKTQTTASLSDFDVTNCSSDSQISVGLLSGLHGQSIKREPTINDTV</sequence>
<dbReference type="Proteomes" id="UP000503349">
    <property type="component" value="Chromosome 8"/>
</dbReference>
<accession>A0A6G1PRW3</accession>
<keyword evidence="2" id="KW-1185">Reference proteome</keyword>